<organism evidence="3 4">
    <name type="scientific">Prorocentrum cordatum</name>
    <dbReference type="NCBI Taxonomy" id="2364126"/>
    <lineage>
        <taxon>Eukaryota</taxon>
        <taxon>Sar</taxon>
        <taxon>Alveolata</taxon>
        <taxon>Dinophyceae</taxon>
        <taxon>Prorocentrales</taxon>
        <taxon>Prorocentraceae</taxon>
        <taxon>Prorocentrum</taxon>
    </lineage>
</organism>
<evidence type="ECO:0000256" key="2">
    <source>
        <dbReference type="SAM" id="MobiDB-lite"/>
    </source>
</evidence>
<feature type="non-terminal residue" evidence="3">
    <location>
        <position position="986"/>
    </location>
</feature>
<protein>
    <recommendedName>
        <fullName evidence="5">DNA-directed DNA polymerase</fullName>
    </recommendedName>
</protein>
<feature type="region of interest" description="Disordered" evidence="2">
    <location>
        <begin position="412"/>
        <end position="441"/>
    </location>
</feature>
<dbReference type="Proteomes" id="UP001189429">
    <property type="component" value="Unassembled WGS sequence"/>
</dbReference>
<sequence length="986" mass="108009">GFAMGWSWSLFICNAITEDVTRIGIGHVLSIPADAAGIVSERAPCARLGRGELAGASCVDNANVVDSPRELVDAALRAILREFERRGLSFHEVCYATLDFVCCGVRSDFILGRAAPQRDRAWRLRRAVAALIDRRGCAATAMEVILGHVVHHFMLMRPALAILSPLYRVAYSDCDYCKFDVEQLRELGLVKALIPLAGVDLGAPWHPWAYCSDASVWGYALATSKFEPDELRDIGAYRDRWRFLALDRYSDDPGGLTGAECSTLASYAAGASDDAAFAGLDPPPPGRSGPRRRRAARIDVEAPSAAACRGGIPALPDSALAAHRWQLVVRGAFLFGAPIHVLEGRATLLGLRRATRSVAAHGCRALSIGDNLSSMMAFEKGRCANPVLRQLACQAAARQLATGIQHYHRCSESKRDPTDYDSRAADRFGSRPARRSGARLATSASPLACRPRRRRWAPPAWRPRTRARCILELYAGCARLTAACLDEGLQAWVPVDISRGSWHDLTDKNVIGVIRSLIVRRDAWHVHLGTPCTPFSLATPARSRAKHLASGSSSVAFALDILRLRVRFGVTWSVENPSASRLWKCPEVIAFLERHRHYFVHMHYCHYNCRYLEPTTIVTDLKPLRALEASCSRDHFHEVLEGLVRLGPGKGTAWKTSLAGRYPERLPAASARRALAAAPISRPRARRPRTAIGEQRAGHSDVARVDFLARRRVKPLTQQHYVKAAAEVRRFAALHHYLGQTAAQRDKLMVDYLQHVFLAGDGIFAARAALYGYAFEGRLNLKEASEFPQAAVLIIEPCLSSPALQQRLLGAAVAVAFDGYLRLSELLSIKSCDVTCLQHSATSGYPQVSITLMPSSPPDAPPSTTAKSGECDDAVTFGGGGPGTTPRRWAARLLRDLKLATPSTRPLFPFGVREFQLAFRQAADAAGLQRLRLCPHALRHGGASSDFALKARALAEAQRRGRWKCAASVRRHEKAGRLTRQLAKLS</sequence>
<evidence type="ECO:0000256" key="1">
    <source>
        <dbReference type="ARBA" id="ARBA00023172"/>
    </source>
</evidence>
<comment type="caution">
    <text evidence="3">The sequence shown here is derived from an EMBL/GenBank/DDBJ whole genome shotgun (WGS) entry which is preliminary data.</text>
</comment>
<feature type="non-terminal residue" evidence="3">
    <location>
        <position position="1"/>
    </location>
</feature>
<feature type="compositionally biased region" description="Basic and acidic residues" evidence="2">
    <location>
        <begin position="412"/>
        <end position="429"/>
    </location>
</feature>
<keyword evidence="1" id="KW-0233">DNA recombination</keyword>
<evidence type="ECO:0000313" key="4">
    <source>
        <dbReference type="Proteomes" id="UP001189429"/>
    </source>
</evidence>
<dbReference type="InterPro" id="IPR011010">
    <property type="entry name" value="DNA_brk_join_enz"/>
</dbReference>
<keyword evidence="4" id="KW-1185">Reference proteome</keyword>
<reference evidence="3" key="1">
    <citation type="submission" date="2023-10" db="EMBL/GenBank/DDBJ databases">
        <authorList>
            <person name="Chen Y."/>
            <person name="Shah S."/>
            <person name="Dougan E. K."/>
            <person name="Thang M."/>
            <person name="Chan C."/>
        </authorList>
    </citation>
    <scope>NUCLEOTIDE SEQUENCE [LARGE SCALE GENOMIC DNA]</scope>
</reference>
<evidence type="ECO:0000313" key="3">
    <source>
        <dbReference type="EMBL" id="CAK0812661.1"/>
    </source>
</evidence>
<dbReference type="SUPFAM" id="SSF56349">
    <property type="entry name" value="DNA breaking-rejoining enzymes"/>
    <property type="match status" value="1"/>
</dbReference>
<evidence type="ECO:0008006" key="5">
    <source>
        <dbReference type="Google" id="ProtNLM"/>
    </source>
</evidence>
<accession>A0ABN9R306</accession>
<name>A0ABN9R306_9DINO</name>
<feature type="region of interest" description="Disordered" evidence="2">
    <location>
        <begin position="854"/>
        <end position="884"/>
    </location>
</feature>
<dbReference type="Gene3D" id="1.10.443.10">
    <property type="entry name" value="Intergrase catalytic core"/>
    <property type="match status" value="1"/>
</dbReference>
<dbReference type="InterPro" id="IPR013762">
    <property type="entry name" value="Integrase-like_cat_sf"/>
</dbReference>
<dbReference type="EMBL" id="CAUYUJ010005209">
    <property type="protein sequence ID" value="CAK0812661.1"/>
    <property type="molecule type" value="Genomic_DNA"/>
</dbReference>
<gene>
    <name evidence="3" type="ORF">PCOR1329_LOCUS16906</name>
</gene>
<proteinExistence type="predicted"/>